<accession>A0ABQ1QYD5</accession>
<dbReference type="Proteomes" id="UP000614272">
    <property type="component" value="Unassembled WGS sequence"/>
</dbReference>
<dbReference type="PANTHER" id="PTHR47739">
    <property type="entry name" value="TRNA1(VAL) (ADENINE(37)-N6)-METHYLTRANSFERASE"/>
    <property type="match status" value="1"/>
</dbReference>
<dbReference type="CDD" id="cd02440">
    <property type="entry name" value="AdoMet_MTases"/>
    <property type="match status" value="1"/>
</dbReference>
<feature type="domain" description="Methyltransferase small" evidence="7">
    <location>
        <begin position="45"/>
        <end position="129"/>
    </location>
</feature>
<dbReference type="EMBL" id="BMGJ01000001">
    <property type="protein sequence ID" value="GGD49728.1"/>
    <property type="molecule type" value="Genomic_DNA"/>
</dbReference>
<gene>
    <name evidence="8" type="primary">yfiC</name>
    <name evidence="8" type="ORF">GCM10011357_02070</name>
</gene>
<evidence type="ECO:0000256" key="6">
    <source>
        <dbReference type="HAMAP-Rule" id="MF_01872"/>
    </source>
</evidence>
<dbReference type="InterPro" id="IPR029063">
    <property type="entry name" value="SAM-dependent_MTases_sf"/>
</dbReference>
<evidence type="ECO:0000256" key="2">
    <source>
        <dbReference type="ARBA" id="ARBA00022603"/>
    </source>
</evidence>
<dbReference type="Gene3D" id="3.40.50.150">
    <property type="entry name" value="Vaccinia Virus protein VP39"/>
    <property type="match status" value="1"/>
</dbReference>
<organism evidence="8 9">
    <name type="scientific">Lacimicrobium alkaliphilum</name>
    <dbReference type="NCBI Taxonomy" id="1526571"/>
    <lineage>
        <taxon>Bacteria</taxon>
        <taxon>Pseudomonadati</taxon>
        <taxon>Pseudomonadota</taxon>
        <taxon>Gammaproteobacteria</taxon>
        <taxon>Alteromonadales</taxon>
        <taxon>Alteromonadaceae</taxon>
        <taxon>Lacimicrobium</taxon>
    </lineage>
</organism>
<dbReference type="EC" id="2.1.1.223" evidence="6"/>
<keyword evidence="3 6" id="KW-0808">Transferase</keyword>
<dbReference type="InterPro" id="IPR007848">
    <property type="entry name" value="Small_mtfrase_dom"/>
</dbReference>
<comment type="catalytic activity">
    <reaction evidence="6">
        <text>adenosine(37) in tRNA1(Val) + S-adenosyl-L-methionine = N(6)-methyladenosine(37) in tRNA1(Val) + S-adenosyl-L-homocysteine + H(+)</text>
        <dbReference type="Rhea" id="RHEA:43160"/>
        <dbReference type="Rhea" id="RHEA-COMP:10369"/>
        <dbReference type="Rhea" id="RHEA-COMP:10370"/>
        <dbReference type="ChEBI" id="CHEBI:15378"/>
        <dbReference type="ChEBI" id="CHEBI:57856"/>
        <dbReference type="ChEBI" id="CHEBI:59789"/>
        <dbReference type="ChEBI" id="CHEBI:74411"/>
        <dbReference type="ChEBI" id="CHEBI:74449"/>
        <dbReference type="EC" id="2.1.1.223"/>
    </reaction>
</comment>
<evidence type="ECO:0000259" key="7">
    <source>
        <dbReference type="Pfam" id="PF05175"/>
    </source>
</evidence>
<evidence type="ECO:0000256" key="1">
    <source>
        <dbReference type="ARBA" id="ARBA00022490"/>
    </source>
</evidence>
<proteinExistence type="inferred from homology"/>
<keyword evidence="9" id="KW-1185">Reference proteome</keyword>
<evidence type="ECO:0000256" key="5">
    <source>
        <dbReference type="ARBA" id="ARBA00022694"/>
    </source>
</evidence>
<evidence type="ECO:0000313" key="9">
    <source>
        <dbReference type="Proteomes" id="UP000614272"/>
    </source>
</evidence>
<evidence type="ECO:0000313" key="8">
    <source>
        <dbReference type="EMBL" id="GGD49728.1"/>
    </source>
</evidence>
<dbReference type="InterPro" id="IPR002052">
    <property type="entry name" value="DNA_methylase_N6_adenine_CS"/>
</dbReference>
<dbReference type="Pfam" id="PF05175">
    <property type="entry name" value="MTS"/>
    <property type="match status" value="1"/>
</dbReference>
<comment type="subcellular location">
    <subcellularLocation>
        <location evidence="6">Cytoplasm</location>
    </subcellularLocation>
</comment>
<keyword evidence="1 6" id="KW-0963">Cytoplasm</keyword>
<dbReference type="HAMAP" id="MF_01872">
    <property type="entry name" value="tRNA_methyltr_YfiC"/>
    <property type="match status" value="1"/>
</dbReference>
<reference evidence="9" key="1">
    <citation type="journal article" date="2019" name="Int. J. Syst. Evol. Microbiol.">
        <title>The Global Catalogue of Microorganisms (GCM) 10K type strain sequencing project: providing services to taxonomists for standard genome sequencing and annotation.</title>
        <authorList>
            <consortium name="The Broad Institute Genomics Platform"/>
            <consortium name="The Broad Institute Genome Sequencing Center for Infectious Disease"/>
            <person name="Wu L."/>
            <person name="Ma J."/>
        </authorList>
    </citation>
    <scope>NUCLEOTIDE SEQUENCE [LARGE SCALE GENOMIC DNA]</scope>
    <source>
        <strain evidence="9">CGMCC 1.12923</strain>
    </source>
</reference>
<dbReference type="PROSITE" id="PS00092">
    <property type="entry name" value="N6_MTASE"/>
    <property type="match status" value="1"/>
</dbReference>
<evidence type="ECO:0000256" key="4">
    <source>
        <dbReference type="ARBA" id="ARBA00022691"/>
    </source>
</evidence>
<evidence type="ECO:0000256" key="3">
    <source>
        <dbReference type="ARBA" id="ARBA00022679"/>
    </source>
</evidence>
<dbReference type="PANTHER" id="PTHR47739:SF1">
    <property type="entry name" value="TRNA1(VAL) (ADENINE(37)-N6)-METHYLTRANSFERASE"/>
    <property type="match status" value="1"/>
</dbReference>
<keyword evidence="4 6" id="KW-0949">S-adenosyl-L-methionine</keyword>
<comment type="caution">
    <text evidence="8">The sequence shown here is derived from an EMBL/GenBank/DDBJ whole genome shotgun (WGS) entry which is preliminary data.</text>
</comment>
<dbReference type="SUPFAM" id="SSF53335">
    <property type="entry name" value="S-adenosyl-L-methionine-dependent methyltransferases"/>
    <property type="match status" value="1"/>
</dbReference>
<comment type="similarity">
    <text evidence="6">Belongs to the methyltransferase superfamily. tRNA (adenine-N(6)-)-methyltransferase family.</text>
</comment>
<sequence length="243" mass="26853">MIKSPAPGRAQGFQLKQFYVGHDRCGMKVGTDSIMLGSWVNPGPALRILDIGTGSGLLALMMAQSSAPQSNILGIDVDPQAISQARENARNGPWPDKISFRRVALQELTRKPEYDLIISNPPYFPHQHSMDPARQAARLTTDLSHHILATVTAQLLADNGRFCCILPQQAVAAFVTEAENAGLHLHRRMEVRTQTDKSVSRVMLELALTACSQVKNETIVIQQQAGHYTQAYQKLCQAFYVNF</sequence>
<name>A0ABQ1QYD5_9ALTE</name>
<keyword evidence="2 6" id="KW-0489">Methyltransferase</keyword>
<keyword evidence="5 6" id="KW-0819">tRNA processing</keyword>
<dbReference type="InterPro" id="IPR050210">
    <property type="entry name" value="tRNA_Adenine-N(6)_MTase"/>
</dbReference>
<dbReference type="InterPro" id="IPR022882">
    <property type="entry name" value="tRNA_adenine-N6_MeTrfase"/>
</dbReference>
<dbReference type="RefSeq" id="WP_099033525.1">
    <property type="nucleotide sequence ID" value="NZ_BMGJ01000001.1"/>
</dbReference>
<comment type="function">
    <text evidence="6">Specifically methylates the adenine in position 37 of tRNA(1)(Val) (anticodon cmo5UAC).</text>
</comment>
<protein>
    <recommendedName>
        <fullName evidence="6">tRNA1(Val) (adenine(37)-N6)-methyltransferase</fullName>
        <ecNumber evidence="6">2.1.1.223</ecNumber>
    </recommendedName>
    <alternativeName>
        <fullName evidence="6">tRNA m6A37 methyltransferase</fullName>
    </alternativeName>
</protein>